<evidence type="ECO:0000313" key="1">
    <source>
        <dbReference type="EMBL" id="CAE6694925.1"/>
    </source>
</evidence>
<sequence length="153" mass="16725">MWFGRLAGRTHHPSSHAIGRAEQTMTDAKYHAPEGGSLEGRIFRPATPAELSEAIELAFDYRGDITVELKSGDRVLGYLFNRTATGDQPTIELFPATSSGTMTIPYSEIAAIAFTGEDTATGKSWEAWIAKKDSERRQEVDRAAAEAKARGHL</sequence>
<evidence type="ECO:0000313" key="2">
    <source>
        <dbReference type="Proteomes" id="UP000675880"/>
    </source>
</evidence>
<protein>
    <recommendedName>
        <fullName evidence="3">PRC-barrel domain-containing protein</fullName>
    </recommendedName>
</protein>
<gene>
    <name evidence="1" type="ORF">NSPZN2_10408</name>
</gene>
<organism evidence="1 2">
    <name type="scientific">Nitrospira defluvii</name>
    <dbReference type="NCBI Taxonomy" id="330214"/>
    <lineage>
        <taxon>Bacteria</taxon>
        <taxon>Pseudomonadati</taxon>
        <taxon>Nitrospirota</taxon>
        <taxon>Nitrospiria</taxon>
        <taxon>Nitrospirales</taxon>
        <taxon>Nitrospiraceae</taxon>
        <taxon>Nitrospira</taxon>
    </lineage>
</organism>
<keyword evidence="2" id="KW-1185">Reference proteome</keyword>
<reference evidence="1 2" key="1">
    <citation type="submission" date="2021-02" db="EMBL/GenBank/DDBJ databases">
        <authorList>
            <person name="Han P."/>
        </authorList>
    </citation>
    <scope>NUCLEOTIDE SEQUENCE [LARGE SCALE GENOMIC DNA]</scope>
    <source>
        <strain evidence="1">Candidatus Nitrospira sp. ZN2</strain>
    </source>
</reference>
<comment type="caution">
    <text evidence="1">The sequence shown here is derived from an EMBL/GenBank/DDBJ whole genome shotgun (WGS) entry which is preliminary data.</text>
</comment>
<dbReference type="EMBL" id="CAJNBJ010000001">
    <property type="protein sequence ID" value="CAE6694925.1"/>
    <property type="molecule type" value="Genomic_DNA"/>
</dbReference>
<dbReference type="Proteomes" id="UP000675880">
    <property type="component" value="Unassembled WGS sequence"/>
</dbReference>
<name>A0ABM8QG86_9BACT</name>
<proteinExistence type="predicted"/>
<accession>A0ABM8QG86</accession>
<evidence type="ECO:0008006" key="3">
    <source>
        <dbReference type="Google" id="ProtNLM"/>
    </source>
</evidence>